<accession>A0A1K0GZG2</accession>
<organism evidence="3 4">
    <name type="scientific">Ustilago bromivora</name>
    <dbReference type="NCBI Taxonomy" id="307758"/>
    <lineage>
        <taxon>Eukaryota</taxon>
        <taxon>Fungi</taxon>
        <taxon>Dikarya</taxon>
        <taxon>Basidiomycota</taxon>
        <taxon>Ustilaginomycotina</taxon>
        <taxon>Ustilaginomycetes</taxon>
        <taxon>Ustilaginales</taxon>
        <taxon>Ustilaginaceae</taxon>
        <taxon>Ustilago</taxon>
    </lineage>
</organism>
<dbReference type="Proteomes" id="UP000179920">
    <property type="component" value="Chromosome XXIII"/>
</dbReference>
<sequence length="215" mass="24836">MMHTHHLPQTFWPFAAEAAIFMKNVIPNVNNQIPYHIFYSKDLRKPFALLWTFRCLAWVNIPKEKHKKLDELAIPAIFVGYDEEYKGWKFLAPSHNLPIFWSNSVHFLQEKSWNNCTDTISIQDMEALHYNDLANIEDLGYDDVDEHDEELQQPLDDIYHPPLELDTAFEGDFSPPEPADTTFEYPDNEMDNGSGSTSPTVPPDQVSDGSAENEY</sequence>
<dbReference type="InterPro" id="IPR057670">
    <property type="entry name" value="SH3_retrovirus"/>
</dbReference>
<evidence type="ECO:0000313" key="4">
    <source>
        <dbReference type="Proteomes" id="UP000179920"/>
    </source>
</evidence>
<proteinExistence type="predicted"/>
<protein>
    <recommendedName>
        <fullName evidence="2">Retroviral polymerase SH3-like domain-containing protein</fullName>
    </recommendedName>
</protein>
<evidence type="ECO:0000313" key="3">
    <source>
        <dbReference type="EMBL" id="SAM86447.1"/>
    </source>
</evidence>
<gene>
    <name evidence="3" type="ORF">UBRO_20984</name>
</gene>
<evidence type="ECO:0000259" key="2">
    <source>
        <dbReference type="Pfam" id="PF25597"/>
    </source>
</evidence>
<dbReference type="AlphaFoldDB" id="A0A1K0GZG2"/>
<dbReference type="EMBL" id="LT558139">
    <property type="protein sequence ID" value="SAM86447.1"/>
    <property type="molecule type" value="Genomic_DNA"/>
</dbReference>
<evidence type="ECO:0000256" key="1">
    <source>
        <dbReference type="SAM" id="MobiDB-lite"/>
    </source>
</evidence>
<feature type="domain" description="Retroviral polymerase SH3-like" evidence="2">
    <location>
        <begin position="55"/>
        <end position="118"/>
    </location>
</feature>
<dbReference type="Pfam" id="PF25597">
    <property type="entry name" value="SH3_retrovirus"/>
    <property type="match status" value="1"/>
</dbReference>
<name>A0A1K0GZG2_9BASI</name>
<reference evidence="4" key="1">
    <citation type="submission" date="2016-04" db="EMBL/GenBank/DDBJ databases">
        <authorList>
            <person name="Guldener U."/>
            <person name="Guldener U."/>
        </authorList>
    </citation>
    <scope>NUCLEOTIDE SEQUENCE [LARGE SCALE GENOMIC DNA]</scope>
    <source>
        <strain evidence="4">UB2112</strain>
    </source>
</reference>
<feature type="region of interest" description="Disordered" evidence="1">
    <location>
        <begin position="166"/>
        <end position="215"/>
    </location>
</feature>